<dbReference type="Gene3D" id="1.10.510.10">
    <property type="entry name" value="Transferase(Phosphotransferase) domain 1"/>
    <property type="match status" value="1"/>
</dbReference>
<dbReference type="Gene3D" id="3.30.200.20">
    <property type="entry name" value="Phosphorylase Kinase, domain 1"/>
    <property type="match status" value="1"/>
</dbReference>
<keyword evidence="11" id="KW-1185">Reference proteome</keyword>
<feature type="region of interest" description="Disordered" evidence="8">
    <location>
        <begin position="324"/>
        <end position="357"/>
    </location>
</feature>
<accession>A0ABY9CLN6</accession>
<dbReference type="InterPro" id="IPR011009">
    <property type="entry name" value="Kinase-like_dom_sf"/>
</dbReference>
<keyword evidence="5 6" id="KW-0067">ATP-binding</keyword>
<feature type="domain" description="Protein kinase" evidence="9">
    <location>
        <begin position="46"/>
        <end position="313"/>
    </location>
</feature>
<gene>
    <name evidence="10" type="ORF">VitviT2T_014828</name>
</gene>
<organism evidence="10 11">
    <name type="scientific">Vitis vinifera</name>
    <name type="common">Grape</name>
    <dbReference type="NCBI Taxonomy" id="29760"/>
    <lineage>
        <taxon>Eukaryota</taxon>
        <taxon>Viridiplantae</taxon>
        <taxon>Streptophyta</taxon>
        <taxon>Embryophyta</taxon>
        <taxon>Tracheophyta</taxon>
        <taxon>Spermatophyta</taxon>
        <taxon>Magnoliopsida</taxon>
        <taxon>eudicotyledons</taxon>
        <taxon>Gunneridae</taxon>
        <taxon>Pentapetalae</taxon>
        <taxon>rosids</taxon>
        <taxon>Vitales</taxon>
        <taxon>Vitaceae</taxon>
        <taxon>Viteae</taxon>
        <taxon>Vitis</taxon>
    </lineage>
</organism>
<name>A0ABY9CLN6_VITVI</name>
<keyword evidence="1 7" id="KW-0723">Serine/threonine-protein kinase</keyword>
<evidence type="ECO:0000256" key="7">
    <source>
        <dbReference type="RuleBase" id="RU000304"/>
    </source>
</evidence>
<dbReference type="EMBL" id="CP126657">
    <property type="protein sequence ID" value="WJZ96107.1"/>
    <property type="molecule type" value="Genomic_DNA"/>
</dbReference>
<sequence>MLLLCKDALTSLHLSVNLPCVAKDEILNVESLQFNLAPIRNATDNFSDSNKLGQGGFGVVYKGTLSNGQEIAVKRLSKGSKQGELEFRNEILLMAKLQHRNLVRLLGFCLKGTERLLIYEFVLNSSLDHFLFGIARGLLYLHEDSQLRIIHRDLKASNVLLDEEMNPKISDFGMARLFSLDQTQIDTSKIVGTFRYMAPEYAMHGNFSVKLDVYSFGVLILEIVSGQKNNCSGNGENAEDLISFAWRSWRDGSVSNLIDPSVSSGSRSEIMRCIHIGLLCVQENVADRPTMASVVLMLSSYSLTVPLPSQPAFFLHGSMGPETPLLQDSDSGVTKSSDNVSAGMSVNETSITELHPR</sequence>
<dbReference type="PROSITE" id="PS00108">
    <property type="entry name" value="PROTEIN_KINASE_ST"/>
    <property type="match status" value="1"/>
</dbReference>
<evidence type="ECO:0000313" key="10">
    <source>
        <dbReference type="EMBL" id="WJZ96107.1"/>
    </source>
</evidence>
<dbReference type="InterPro" id="IPR008271">
    <property type="entry name" value="Ser/Thr_kinase_AS"/>
</dbReference>
<dbReference type="InterPro" id="IPR001245">
    <property type="entry name" value="Ser-Thr/Tyr_kinase_cat_dom"/>
</dbReference>
<dbReference type="Pfam" id="PF07714">
    <property type="entry name" value="PK_Tyr_Ser-Thr"/>
    <property type="match status" value="1"/>
</dbReference>
<protein>
    <recommendedName>
        <fullName evidence="9">Protein kinase domain-containing protein</fullName>
    </recommendedName>
</protein>
<reference evidence="10 11" key="1">
    <citation type="journal article" date="2023" name="Hortic Res">
        <title>The complete reference genome for grapevine (Vitis vinifera L.) genetics and breeding.</title>
        <authorList>
            <person name="Shi X."/>
            <person name="Cao S."/>
            <person name="Wang X."/>
            <person name="Huang S."/>
            <person name="Wang Y."/>
            <person name="Liu Z."/>
            <person name="Liu W."/>
            <person name="Leng X."/>
            <person name="Peng Y."/>
            <person name="Wang N."/>
            <person name="Wang Y."/>
            <person name="Ma Z."/>
            <person name="Xu X."/>
            <person name="Zhang F."/>
            <person name="Xue H."/>
            <person name="Zhong H."/>
            <person name="Wang Y."/>
            <person name="Zhang K."/>
            <person name="Velt A."/>
            <person name="Avia K."/>
            <person name="Holtgrawe D."/>
            <person name="Grimplet J."/>
            <person name="Matus J.T."/>
            <person name="Ware D."/>
            <person name="Wu X."/>
            <person name="Wang H."/>
            <person name="Liu C."/>
            <person name="Fang Y."/>
            <person name="Rustenholz C."/>
            <person name="Cheng Z."/>
            <person name="Xiao H."/>
            <person name="Zhou Y."/>
        </authorList>
    </citation>
    <scope>NUCLEOTIDE SEQUENCE [LARGE SCALE GENOMIC DNA]</scope>
    <source>
        <strain evidence="11">cv. Pinot noir / PN40024</strain>
        <tissue evidence="10">Leaf</tissue>
    </source>
</reference>
<dbReference type="InterPro" id="IPR000719">
    <property type="entry name" value="Prot_kinase_dom"/>
</dbReference>
<dbReference type="PANTHER" id="PTHR27002:SF1104">
    <property type="entry name" value="CYSTEINE-RICH RECEPTOR-LIKE PROTEIN KINASE 27-RELATED"/>
    <property type="match status" value="1"/>
</dbReference>
<keyword evidence="2" id="KW-0808">Transferase</keyword>
<dbReference type="PROSITE" id="PS00107">
    <property type="entry name" value="PROTEIN_KINASE_ATP"/>
    <property type="match status" value="1"/>
</dbReference>
<evidence type="ECO:0000256" key="6">
    <source>
        <dbReference type="PROSITE-ProRule" id="PRU10141"/>
    </source>
</evidence>
<evidence type="ECO:0000313" key="11">
    <source>
        <dbReference type="Proteomes" id="UP001227230"/>
    </source>
</evidence>
<evidence type="ECO:0000256" key="1">
    <source>
        <dbReference type="ARBA" id="ARBA00022527"/>
    </source>
</evidence>
<comment type="similarity">
    <text evidence="7">Belongs to the protein kinase superfamily.</text>
</comment>
<dbReference type="SMART" id="SM00220">
    <property type="entry name" value="S_TKc"/>
    <property type="match status" value="1"/>
</dbReference>
<evidence type="ECO:0000256" key="8">
    <source>
        <dbReference type="SAM" id="MobiDB-lite"/>
    </source>
</evidence>
<evidence type="ECO:0000256" key="4">
    <source>
        <dbReference type="ARBA" id="ARBA00022777"/>
    </source>
</evidence>
<keyword evidence="3 6" id="KW-0547">Nucleotide-binding</keyword>
<dbReference type="InterPro" id="IPR017441">
    <property type="entry name" value="Protein_kinase_ATP_BS"/>
</dbReference>
<dbReference type="PROSITE" id="PS50011">
    <property type="entry name" value="PROTEIN_KINASE_DOM"/>
    <property type="match status" value="1"/>
</dbReference>
<dbReference type="PANTHER" id="PTHR27002">
    <property type="entry name" value="RECEPTOR-LIKE SERINE/THREONINE-PROTEIN KINASE SD1-8"/>
    <property type="match status" value="1"/>
</dbReference>
<feature type="binding site" evidence="6">
    <location>
        <position position="74"/>
    </location>
    <ligand>
        <name>ATP</name>
        <dbReference type="ChEBI" id="CHEBI:30616"/>
    </ligand>
</feature>
<dbReference type="SUPFAM" id="SSF56112">
    <property type="entry name" value="Protein kinase-like (PK-like)"/>
    <property type="match status" value="1"/>
</dbReference>
<feature type="compositionally biased region" description="Polar residues" evidence="8">
    <location>
        <begin position="326"/>
        <end position="357"/>
    </location>
</feature>
<evidence type="ECO:0000256" key="2">
    <source>
        <dbReference type="ARBA" id="ARBA00022679"/>
    </source>
</evidence>
<dbReference type="Proteomes" id="UP001227230">
    <property type="component" value="Chromosome 10"/>
</dbReference>
<evidence type="ECO:0000256" key="3">
    <source>
        <dbReference type="ARBA" id="ARBA00022741"/>
    </source>
</evidence>
<evidence type="ECO:0000256" key="5">
    <source>
        <dbReference type="ARBA" id="ARBA00022840"/>
    </source>
</evidence>
<proteinExistence type="inferred from homology"/>
<keyword evidence="4" id="KW-0418">Kinase</keyword>
<evidence type="ECO:0000259" key="9">
    <source>
        <dbReference type="PROSITE" id="PS50011"/>
    </source>
</evidence>